<dbReference type="InterPro" id="IPR036259">
    <property type="entry name" value="MFS_trans_sf"/>
</dbReference>
<keyword evidence="3 5" id="KW-1133">Transmembrane helix</keyword>
<dbReference type="InterPro" id="IPR056555">
    <property type="entry name" value="NFD4_C"/>
</dbReference>
<accession>A0A7N0UH63</accession>
<protein>
    <recommendedName>
        <fullName evidence="6">NFD4 C-terminal domain-containing protein</fullName>
    </recommendedName>
</protein>
<keyword evidence="2 5" id="KW-0812">Transmembrane</keyword>
<feature type="transmembrane region" description="Helical" evidence="5">
    <location>
        <begin position="232"/>
        <end position="254"/>
    </location>
</feature>
<evidence type="ECO:0000256" key="2">
    <source>
        <dbReference type="ARBA" id="ARBA00022692"/>
    </source>
</evidence>
<dbReference type="Pfam" id="PF23262">
    <property type="entry name" value="NFD4_C"/>
    <property type="match status" value="1"/>
</dbReference>
<name>A0A7N0UH63_KALFE</name>
<evidence type="ECO:0000313" key="7">
    <source>
        <dbReference type="EnsemblPlants" id="Kaladp0068s0110.1.v1.1"/>
    </source>
</evidence>
<feature type="transmembrane region" description="Helical" evidence="5">
    <location>
        <begin position="175"/>
        <end position="195"/>
    </location>
</feature>
<dbReference type="PANTHER" id="PTHR21576:SF44">
    <property type="entry name" value="MAJOR FACILITATOR SUPERFAMILY PROTEIN"/>
    <property type="match status" value="1"/>
</dbReference>
<dbReference type="EnsemblPlants" id="Kaladp0068s0110.1.v1.1">
    <property type="protein sequence ID" value="Kaladp0068s0110.1.v1.1"/>
    <property type="gene ID" value="Kaladp0068s0110.v1.1"/>
</dbReference>
<dbReference type="Gene3D" id="1.20.1250.20">
    <property type="entry name" value="MFS general substrate transporter like domains"/>
    <property type="match status" value="1"/>
</dbReference>
<keyword evidence="8" id="KW-1185">Reference proteome</keyword>
<dbReference type="AlphaFoldDB" id="A0A7N0UH63"/>
<dbReference type="Gramene" id="Kaladp0068s0110.1.v1.1">
    <property type="protein sequence ID" value="Kaladp0068s0110.1.v1.1"/>
    <property type="gene ID" value="Kaladp0068s0110.v1.1"/>
</dbReference>
<dbReference type="OMA" id="VEIIATH"/>
<reference evidence="7" key="1">
    <citation type="submission" date="2021-01" db="UniProtKB">
        <authorList>
            <consortium name="EnsemblPlants"/>
        </authorList>
    </citation>
    <scope>IDENTIFICATION</scope>
</reference>
<proteinExistence type="predicted"/>
<evidence type="ECO:0000313" key="8">
    <source>
        <dbReference type="Proteomes" id="UP000594263"/>
    </source>
</evidence>
<evidence type="ECO:0000256" key="3">
    <source>
        <dbReference type="ARBA" id="ARBA00022989"/>
    </source>
</evidence>
<sequence length="296" mass="32339">MIGVVLLEDLVDLSQGIVALLVVLMIILIILPVVIPITLVFFSGARASEEQESLISNETEPESTSSTRPVQSEVIFSELEDEKSSDIDMLPEAERRRRMAQLQTKLFQAAAEGAVRVKRRTGPHRGEDFTLMQALVKADFWLLFLSLVLASGSGLTIVDNMGQISESLGYSNTDIFVSMISIWCFLGRVGGGYLSELIVRNYAYPRPVAMSVVELIMALGLFFYAMAWPGAIYVLTVVIGLGYGALWAIVPAAASELFGLKSFAAYMTTRQKNNLDCSGGRPPNHPLPVPAMFVTP</sequence>
<evidence type="ECO:0000256" key="5">
    <source>
        <dbReference type="SAM" id="Phobius"/>
    </source>
</evidence>
<dbReference type="PANTHER" id="PTHR21576">
    <property type="entry name" value="UNCHARACTERIZED NODULIN-LIKE PROTEIN"/>
    <property type="match status" value="1"/>
</dbReference>
<evidence type="ECO:0000256" key="1">
    <source>
        <dbReference type="ARBA" id="ARBA00004141"/>
    </source>
</evidence>
<keyword evidence="4 5" id="KW-0472">Membrane</keyword>
<dbReference type="Proteomes" id="UP000594263">
    <property type="component" value="Unplaced"/>
</dbReference>
<feature type="domain" description="NFD4 C-terminal" evidence="6">
    <location>
        <begin position="134"/>
        <end position="265"/>
    </location>
</feature>
<comment type="subcellular location">
    <subcellularLocation>
        <location evidence="1">Membrane</location>
        <topology evidence="1">Multi-pass membrane protein</topology>
    </subcellularLocation>
</comment>
<dbReference type="SUPFAM" id="SSF103473">
    <property type="entry name" value="MFS general substrate transporter"/>
    <property type="match status" value="1"/>
</dbReference>
<feature type="transmembrane region" description="Helical" evidence="5">
    <location>
        <begin position="207"/>
        <end position="226"/>
    </location>
</feature>
<organism evidence="7 8">
    <name type="scientific">Kalanchoe fedtschenkoi</name>
    <name type="common">Lavender scallops</name>
    <name type="synonym">South American air plant</name>
    <dbReference type="NCBI Taxonomy" id="63787"/>
    <lineage>
        <taxon>Eukaryota</taxon>
        <taxon>Viridiplantae</taxon>
        <taxon>Streptophyta</taxon>
        <taxon>Embryophyta</taxon>
        <taxon>Tracheophyta</taxon>
        <taxon>Spermatophyta</taxon>
        <taxon>Magnoliopsida</taxon>
        <taxon>eudicotyledons</taxon>
        <taxon>Gunneridae</taxon>
        <taxon>Pentapetalae</taxon>
        <taxon>Saxifragales</taxon>
        <taxon>Crassulaceae</taxon>
        <taxon>Kalanchoe</taxon>
    </lineage>
</organism>
<evidence type="ECO:0000259" key="6">
    <source>
        <dbReference type="Pfam" id="PF23262"/>
    </source>
</evidence>
<evidence type="ECO:0000256" key="4">
    <source>
        <dbReference type="ARBA" id="ARBA00023136"/>
    </source>
</evidence>
<feature type="transmembrane region" description="Helical" evidence="5">
    <location>
        <begin position="134"/>
        <end position="155"/>
    </location>
</feature>
<dbReference type="GO" id="GO:0016020">
    <property type="term" value="C:membrane"/>
    <property type="evidence" value="ECO:0007669"/>
    <property type="project" value="UniProtKB-SubCell"/>
</dbReference>
<feature type="transmembrane region" description="Helical" evidence="5">
    <location>
        <begin position="17"/>
        <end position="42"/>
    </location>
</feature>